<reference evidence="2" key="1">
    <citation type="journal article" date="2020" name="BMC Genomics">
        <title>Correction to: Identification and distribution of gene clusters required for synthesis of sphingolipid metabolism inhibitors in diverse species of the filamentous fungus Fusarium.</title>
        <authorList>
            <person name="Kim H.S."/>
            <person name="Lohmar J.M."/>
            <person name="Busman M."/>
            <person name="Brown D.W."/>
            <person name="Naumann T.A."/>
            <person name="Divon H.H."/>
            <person name="Lysoe E."/>
            <person name="Uhlig S."/>
            <person name="Proctor R.H."/>
        </authorList>
    </citation>
    <scope>NUCLEOTIDE SEQUENCE</scope>
    <source>
        <strain evidence="2">NRRL 20472</strain>
    </source>
</reference>
<dbReference type="OrthoDB" id="5059669at2759"/>
<evidence type="ECO:0000256" key="1">
    <source>
        <dbReference type="SAM" id="MobiDB-lite"/>
    </source>
</evidence>
<keyword evidence="3" id="KW-1185">Reference proteome</keyword>
<dbReference type="AlphaFoldDB" id="A0A8H4TUK1"/>
<feature type="region of interest" description="Disordered" evidence="1">
    <location>
        <begin position="147"/>
        <end position="216"/>
    </location>
</feature>
<proteinExistence type="predicted"/>
<protein>
    <submittedName>
        <fullName evidence="2">Uncharacterized protein</fullName>
    </submittedName>
</protein>
<evidence type="ECO:0000313" key="3">
    <source>
        <dbReference type="Proteomes" id="UP000622797"/>
    </source>
</evidence>
<reference evidence="2" key="2">
    <citation type="submission" date="2020-05" db="EMBL/GenBank/DDBJ databases">
        <authorList>
            <person name="Kim H.-S."/>
            <person name="Proctor R.H."/>
            <person name="Brown D.W."/>
        </authorList>
    </citation>
    <scope>NUCLEOTIDE SEQUENCE</scope>
    <source>
        <strain evidence="2">NRRL 20472</strain>
    </source>
</reference>
<evidence type="ECO:0000313" key="2">
    <source>
        <dbReference type="EMBL" id="KAF4964285.1"/>
    </source>
</evidence>
<sequence length="284" mass="31811">MAPTLLKKASRQFIRISSCESKNALESLPGSEVNDSGNSETQHGWKLRNSGSKRWKPFLGAFKSIRKSARGGIEVSKDSNKLPEVLPKDAQRHVVKEKSCPKRATSSAHTKELLRNLQLNPLAMKSNSTLVIRASPKGARSSLQLLDTARSSELDTPRSSEASGKLSTTEKESTGKKLVDSPSSQQNRETTNRRHNRRNPWTRSSPEGRALSTIPEAGVIQARPTITTVERASAAKIFLETYFNELFYKPDARDLRRQSLESELCNCLRMPPEEKEKIRIRCRN</sequence>
<gene>
    <name evidence="2" type="ORF">FSARC_7780</name>
</gene>
<feature type="compositionally biased region" description="Basic and acidic residues" evidence="1">
    <location>
        <begin position="89"/>
        <end position="100"/>
    </location>
</feature>
<name>A0A8H4TUK1_9HYPO</name>
<feature type="compositionally biased region" description="Basic and acidic residues" evidence="1">
    <location>
        <begin position="168"/>
        <end position="179"/>
    </location>
</feature>
<dbReference type="EMBL" id="JABEXW010000419">
    <property type="protein sequence ID" value="KAF4964285.1"/>
    <property type="molecule type" value="Genomic_DNA"/>
</dbReference>
<dbReference type="Proteomes" id="UP000622797">
    <property type="component" value="Unassembled WGS sequence"/>
</dbReference>
<feature type="region of interest" description="Disordered" evidence="1">
    <location>
        <begin position="89"/>
        <end position="112"/>
    </location>
</feature>
<accession>A0A8H4TUK1</accession>
<organism evidence="2 3">
    <name type="scientific">Fusarium sarcochroum</name>
    <dbReference type="NCBI Taxonomy" id="1208366"/>
    <lineage>
        <taxon>Eukaryota</taxon>
        <taxon>Fungi</taxon>
        <taxon>Dikarya</taxon>
        <taxon>Ascomycota</taxon>
        <taxon>Pezizomycotina</taxon>
        <taxon>Sordariomycetes</taxon>
        <taxon>Hypocreomycetidae</taxon>
        <taxon>Hypocreales</taxon>
        <taxon>Nectriaceae</taxon>
        <taxon>Fusarium</taxon>
        <taxon>Fusarium lateritium species complex</taxon>
    </lineage>
</organism>
<feature type="region of interest" description="Disordered" evidence="1">
    <location>
        <begin position="25"/>
        <end position="52"/>
    </location>
</feature>
<comment type="caution">
    <text evidence="2">The sequence shown here is derived from an EMBL/GenBank/DDBJ whole genome shotgun (WGS) entry which is preliminary data.</text>
</comment>
<feature type="compositionally biased region" description="Polar residues" evidence="1">
    <location>
        <begin position="33"/>
        <end position="42"/>
    </location>
</feature>